<dbReference type="InterPro" id="IPR016024">
    <property type="entry name" value="ARM-type_fold"/>
</dbReference>
<feature type="domain" description="Cytochrome c" evidence="6">
    <location>
        <begin position="966"/>
        <end position="1103"/>
    </location>
</feature>
<evidence type="ECO:0000313" key="7">
    <source>
        <dbReference type="EMBL" id="PQO44142.1"/>
    </source>
</evidence>
<comment type="caution">
    <text evidence="7">The sequence shown here is derived from an EMBL/GenBank/DDBJ whole genome shotgun (WGS) entry which is preliminary data.</text>
</comment>
<name>A0A2S8GI58_9BACT</name>
<dbReference type="InterPro" id="IPR013427">
    <property type="entry name" value="Haem-bd_dom_put"/>
</dbReference>
<dbReference type="GO" id="GO:0046872">
    <property type="term" value="F:metal ion binding"/>
    <property type="evidence" value="ECO:0007669"/>
    <property type="project" value="UniProtKB-KW"/>
</dbReference>
<dbReference type="Gene3D" id="2.120.10.30">
    <property type="entry name" value="TolB, C-terminal domain"/>
    <property type="match status" value="1"/>
</dbReference>
<accession>A0A2S8GI58</accession>
<dbReference type="Pfam" id="PF13646">
    <property type="entry name" value="HEAT_2"/>
    <property type="match status" value="1"/>
</dbReference>
<evidence type="ECO:0000256" key="2">
    <source>
        <dbReference type="ARBA" id="ARBA00022723"/>
    </source>
</evidence>
<evidence type="ECO:0000256" key="4">
    <source>
        <dbReference type="PROSITE-ProRule" id="PRU00433"/>
    </source>
</evidence>
<dbReference type="InterPro" id="IPR013428">
    <property type="entry name" value="Membrane-bound_put_N"/>
</dbReference>
<evidence type="ECO:0000259" key="6">
    <source>
        <dbReference type="PROSITE" id="PS51007"/>
    </source>
</evidence>
<dbReference type="GO" id="GO:0020037">
    <property type="term" value="F:heme binding"/>
    <property type="evidence" value="ECO:0007669"/>
    <property type="project" value="InterPro"/>
</dbReference>
<evidence type="ECO:0000256" key="5">
    <source>
        <dbReference type="SAM" id="SignalP"/>
    </source>
</evidence>
<dbReference type="InterPro" id="IPR011042">
    <property type="entry name" value="6-blade_b-propeller_TolB-like"/>
</dbReference>
<dbReference type="GO" id="GO:0009055">
    <property type="term" value="F:electron transfer activity"/>
    <property type="evidence" value="ECO:0007669"/>
    <property type="project" value="InterPro"/>
</dbReference>
<evidence type="ECO:0000256" key="3">
    <source>
        <dbReference type="ARBA" id="ARBA00023004"/>
    </source>
</evidence>
<dbReference type="SUPFAM" id="SSF50952">
    <property type="entry name" value="Soluble quinoprotein glucose dehydrogenase"/>
    <property type="match status" value="1"/>
</dbReference>
<dbReference type="Gene3D" id="1.10.760.10">
    <property type="entry name" value="Cytochrome c-like domain"/>
    <property type="match status" value="1"/>
</dbReference>
<dbReference type="OrthoDB" id="9770043at2"/>
<gene>
    <name evidence="7" type="ORF">C5Y93_21640</name>
</gene>
<dbReference type="SMART" id="SM00567">
    <property type="entry name" value="EZ_HEAT"/>
    <property type="match status" value="4"/>
</dbReference>
<dbReference type="InterPro" id="IPR009056">
    <property type="entry name" value="Cyt_c-like_dom"/>
</dbReference>
<keyword evidence="5" id="KW-0732">Signal</keyword>
<dbReference type="PANTHER" id="PTHR33546:SF1">
    <property type="entry name" value="LARGE, MULTIFUNCTIONAL SECRETED PROTEIN"/>
    <property type="match status" value="1"/>
</dbReference>
<dbReference type="SUPFAM" id="SSF48371">
    <property type="entry name" value="ARM repeat"/>
    <property type="match status" value="1"/>
</dbReference>
<keyword evidence="1 4" id="KW-0349">Heme</keyword>
<evidence type="ECO:0000313" key="8">
    <source>
        <dbReference type="Proteomes" id="UP000237819"/>
    </source>
</evidence>
<dbReference type="PANTHER" id="PTHR33546">
    <property type="entry name" value="LARGE, MULTIFUNCTIONAL SECRETED PROTEIN-RELATED"/>
    <property type="match status" value="1"/>
</dbReference>
<keyword evidence="2 4" id="KW-0479">Metal-binding</keyword>
<feature type="signal peptide" evidence="5">
    <location>
        <begin position="1"/>
        <end position="23"/>
    </location>
</feature>
<dbReference type="Proteomes" id="UP000237819">
    <property type="component" value="Unassembled WGS sequence"/>
</dbReference>
<dbReference type="Pfam" id="PF23500">
    <property type="entry name" value="DUF7133"/>
    <property type="match status" value="1"/>
</dbReference>
<dbReference type="RefSeq" id="WP_105337541.1">
    <property type="nucleotide sequence ID" value="NZ_PUHZ01000021.1"/>
</dbReference>
<dbReference type="AlphaFoldDB" id="A0A2S8GI58"/>
<dbReference type="Gene3D" id="1.25.10.10">
    <property type="entry name" value="Leucine-rich Repeat Variant"/>
    <property type="match status" value="3"/>
</dbReference>
<organism evidence="7 8">
    <name type="scientific">Blastopirellula marina</name>
    <dbReference type="NCBI Taxonomy" id="124"/>
    <lineage>
        <taxon>Bacteria</taxon>
        <taxon>Pseudomonadati</taxon>
        <taxon>Planctomycetota</taxon>
        <taxon>Planctomycetia</taxon>
        <taxon>Pirellulales</taxon>
        <taxon>Pirellulaceae</taxon>
        <taxon>Blastopirellula</taxon>
    </lineage>
</organism>
<dbReference type="EMBL" id="PUHZ01000021">
    <property type="protein sequence ID" value="PQO44142.1"/>
    <property type="molecule type" value="Genomic_DNA"/>
</dbReference>
<dbReference type="NCBIfam" id="TIGR02603">
    <property type="entry name" value="CxxCH_TIGR02603"/>
    <property type="match status" value="1"/>
</dbReference>
<protein>
    <submittedName>
        <fullName evidence="7">Glucose dehydrogenase</fullName>
    </submittedName>
</protein>
<evidence type="ECO:0000256" key="1">
    <source>
        <dbReference type="ARBA" id="ARBA00022617"/>
    </source>
</evidence>
<dbReference type="Pfam" id="PF00034">
    <property type="entry name" value="Cytochrom_C"/>
    <property type="match status" value="1"/>
</dbReference>
<sequence length="1112" mass="121270">MKLFVPIFALALSSLALVSFVRAENDVPEPETPQVAPASDEGKNAMSGFQIPEGFKVELFAAEPRIANPVAFCFDPTGRVFVAETFRQGKGVEDNRGHNYWLNDDLAAQSVEDRRAYILKHHPEAKDDYTKHDDRIRLIEDRDGDHKADHDSVFADHFNDIVEGTGAGVIWLDGDLFYTNIPNLWKLRDTDNDGVADVRKALHTGYGVRFAFRGHDMHGLAIGNDGKIYYSIGDRGYNIRSNGGILKDPASGAVFRCNPDGTELEVFYTGLRNPQELAFDDYGNLFTGDNNSDSGDQARWVYLVEGGNSGWNMAYQYLSDRGPWNREKLWHPFHEGQAAYLNPPIRNFADGPSGLAYYPGVGLGDKYRGTFFLCDFRGGPANSGVRSFKMKPNGATYEMVDDEQPLWRILATDVDFGPDGAIYVSDWVDGWNGLNKGRLYRFFDPQEIDQPVVKEMQKLLAAGFSDKSNDELAKLLAHPDRRVRQGAQFELAKRDQLEVFNQVATSSDNQLARLHAIWGVGQIVDKLRDVRERVEPTKVLSGTLVKDADPEVRAQAAKVLGDLEVPESLVALLSDESPRVKYFALVGVGKGNHFGDTRPMFDRIVEILAENDDQDPVLRHGAVMALTGTRNVQQIGELSKHDSVAVRRAAVVALRRLQSPTIVRFLGDGNELVVLEAARAIHDLPIEAAMPQLAGLIDRGLKDDALLRRVLNANFRIGDAETAAALARYAAKSNSPEAMRLEALAMLENWAEPKPTDRVLNFYRPLDKRDPEVAKAALVTQLPGLLAGPEKVRNAAAKLAANFGIKEVAPVLIALIGDAEQSPQTRADALTAAVALDGDNKQVVLDALSSDVPEVRAAARSLLLKVAPGEAVAKLAAGAKADTMVERQQALAALAETGQEGAAAAIADRLNALLAGDVPVDTQLDVVQAGEAKRDVKEVGDLLAKYEASLDASDPLTFYRSALAGGDAEKGRKIFFEKTEVSCVRCHRAEGVGGRVGPELDKIGAEKDAEYLLEAVVRPNAKIAKGFESVMVLTVDGQTLSGVLKEENDDTLSLVSAEGNLLTISQDDIDVRKAANSPMPEDIYKHLSRQEVRDLVAFLASLKSVAGGAGHE</sequence>
<dbReference type="InterPro" id="IPR011989">
    <property type="entry name" value="ARM-like"/>
</dbReference>
<dbReference type="SUPFAM" id="SSF46626">
    <property type="entry name" value="Cytochrome c"/>
    <property type="match status" value="1"/>
</dbReference>
<feature type="chain" id="PRO_5015602934" evidence="5">
    <location>
        <begin position="24"/>
        <end position="1112"/>
    </location>
</feature>
<dbReference type="NCBIfam" id="TIGR02604">
    <property type="entry name" value="Piru_Ver_Nterm"/>
    <property type="match status" value="1"/>
</dbReference>
<dbReference type="PROSITE" id="PS51007">
    <property type="entry name" value="CYTC"/>
    <property type="match status" value="1"/>
</dbReference>
<dbReference type="InterPro" id="IPR055557">
    <property type="entry name" value="DUF7133"/>
</dbReference>
<dbReference type="InterPro" id="IPR036909">
    <property type="entry name" value="Cyt_c-like_dom_sf"/>
</dbReference>
<reference evidence="7 8" key="1">
    <citation type="submission" date="2018-02" db="EMBL/GenBank/DDBJ databases">
        <title>Comparative genomes isolates from brazilian mangrove.</title>
        <authorList>
            <person name="Araujo J.E."/>
            <person name="Taketani R.G."/>
            <person name="Silva M.C.P."/>
            <person name="Loureco M.V."/>
            <person name="Andreote F.D."/>
        </authorList>
    </citation>
    <scope>NUCLEOTIDE SEQUENCE [LARGE SCALE GENOMIC DNA]</scope>
    <source>
        <strain evidence="7 8">Nap-Phe MGV</strain>
    </source>
</reference>
<proteinExistence type="predicted"/>
<dbReference type="InterPro" id="IPR011041">
    <property type="entry name" value="Quinoprot_gluc/sorb_DH_b-prop"/>
</dbReference>
<dbReference type="InterPro" id="IPR004155">
    <property type="entry name" value="PBS_lyase_HEAT"/>
</dbReference>
<keyword evidence="3 4" id="KW-0408">Iron</keyword>